<evidence type="ECO:0000256" key="1">
    <source>
        <dbReference type="SAM" id="MobiDB-lite"/>
    </source>
</evidence>
<gene>
    <name evidence="3" type="ORF">HLH48_02130</name>
</gene>
<dbReference type="Gene3D" id="2.160.20.110">
    <property type="match status" value="3"/>
</dbReference>
<dbReference type="SUPFAM" id="SSF51126">
    <property type="entry name" value="Pectin lyase-like"/>
    <property type="match status" value="1"/>
</dbReference>
<comment type="caution">
    <text evidence="3">The sequence shown here is derived from an EMBL/GenBank/DDBJ whole genome shotgun (WGS) entry which is preliminary data.</text>
</comment>
<evidence type="ECO:0000313" key="4">
    <source>
        <dbReference type="Proteomes" id="UP000589085"/>
    </source>
</evidence>
<sequence>MCLAKSGARSGNQSAGKFGAGNSNRTNRTTTTRRTENDIMFRNSRILTALLLSTALASVRASMALAGTLPTGGSFVAGSGQIATSGSAMTINQTSARGVIDWRGFSIGSGNFVQFNNGAGATMNRVTGAQMSQIDGKLGATGSVFLINPNGIVVGPGGQVVTNGSFVASSRDISDGQFMAGGSMTASGRSSSAVVNRGTIRAANGNVVLIGQSVTNEGVIVTGHRTAAMVAADSVVLSETGGPSGIYVAAGSTGRGDVTNAGRIQAAAVELASAHGNVYALGGNHTGAIQATGTREVDGEVYLTAADGTVDVGGRITAHNTDGSGGQIVANGHDVAVAAGAVMDAGSTVAGRAGGTILVGTSGHGQNLAQTVKLADGASLTAGGKGAGLIETSGHHVSTGALTVDAGRGGTWLTDPDDLTIDSAAAGTIQTALNAGTNVSEQTTATGTSGAGSVAAGNGDINVNAPISWTGGATLTLDAYRNLNVSAPITVQTGGGVVIQTGGDDIFNPGGSLTYATSGSGSLSVNGSPYALVWDRAGLESIGTAGTISGNYALAKDVDLGNVAFTPIAHTGNFGGTFDGLGHSVDNLLVNDTTHALDGLFGAVSGTIANVTVSGLIDGRGGPSAYAGGIAGQNNGLIRDSHSSATVYGYYVGGLSGGSASGTGRIERSTASGDVYALDGSPYAGGLAGYAASVTDSSASGNVTTTSSGWTYAGGLVGEVTGAISGSFATGNVTAPGSNERVGGLVGLTNGAISDSYATGTISAGKDAYAGGLVGQSSGDVTSSYATGTVTAGDESYAGGLAGIVRAVTDGRASGNVTGGEDSTVGGLVGKSSGLISDAIAVGNVTAGTYGSAGGLAGENIGGISNSYATGTVTASGAADGAGYAGGLVGDNEAAVSDAYATGAVTGLVNADIGGLVGKAGGGMSGTLSDVYATGALTGQAGQIGGVIGKMSGQPTITDAYFDTTTTGATASVGVTDSGVTASGITGLTTEQFANGSATLAGGSSVWVSGAPYQVLAALPYIVVTGSPGAHETYGSASVTAPTTVTAAASDGIDTSAALAGIGPWHGYSTADAGTYATWAEGVAAPWHQITYRAALTVDPAALTIAAGSGLSVYGQPVSAPGYTVSGLVNGDSVTGATVVNGATSASSVGQYAVDVSRATGRGLGNYVIDYVSGNWQITPATLTATAGDGSSVYGQMPTVAGDGFTSKGLVNGDTISGVTLTTPATKTSSVGTYAINASDATGTGLGNYDISYAPGTLTITPAPLTITAGSGSSVYGQAPATAGFTATGLVNGDAVSGATLTTAATATSSVGQYAINAANATGTGLSNYDISYVPGTLTIDPAALTVVANDQAMTYGNAPSLGNAAFTASGLVNGDSISAVDLSTTATKTSAVGTYGITAANAVGQGLSNYDIAYVPGTLTIDPAALTVAANDQTSTYGNAPALGTTAFTASGLVNGDAVSGVNLATAATGASSVGTYGITASGATGTGLSNYTVTYAPGTLTIDPAALTVTALDQTSTYGQAPALGTTGFTAQGLVNGDAISGVRLTTAATGASSVGDYVIDASSATGHGLGNYAITYQGGTLTVDPATLTVTAGSGSSVYGRASESPGYQVLGLVNGDSVTSVDVTKSATIESGVGSYTTTASNATGQGLSNYTIGYQSGTWTVTPAPLGVTASDQTSTYGQTPLSPTSPSVIAVAAVTPTLPPVTTVAQAPGAEVQQEKLSVSPTLSCSSSGSLVGETQMTCQTRGR</sequence>
<feature type="domain" description="Filamentous haemagglutinin FhaB/tRNA nuclease CdiA-like TPS" evidence="2">
    <location>
        <begin position="66"/>
        <end position="177"/>
    </location>
</feature>
<reference evidence="3 4" key="1">
    <citation type="submission" date="2020-04" db="EMBL/GenBank/DDBJ databases">
        <title>Description of novel Gluconacetobacter.</title>
        <authorList>
            <person name="Sombolestani A."/>
        </authorList>
    </citation>
    <scope>NUCLEOTIDE SEQUENCE [LARGE SCALE GENOMIC DNA]</scope>
    <source>
        <strain evidence="3 4">LMG 19747</strain>
    </source>
</reference>
<feature type="region of interest" description="Disordered" evidence="1">
    <location>
        <begin position="1"/>
        <end position="35"/>
    </location>
</feature>
<proteinExistence type="predicted"/>
<dbReference type="InterPro" id="IPR050909">
    <property type="entry name" value="Bact_Autotransporter_VF"/>
</dbReference>
<dbReference type="Gene3D" id="2.160.20.10">
    <property type="entry name" value="Single-stranded right-handed beta-helix, Pectin lyase-like"/>
    <property type="match status" value="1"/>
</dbReference>
<evidence type="ECO:0000313" key="3">
    <source>
        <dbReference type="EMBL" id="MBB2158982.1"/>
    </source>
</evidence>
<protein>
    <submittedName>
        <fullName evidence="3">Filamentous hemagglutinin N-terminal domain-containing protein</fullName>
    </submittedName>
</protein>
<dbReference type="Pfam" id="PF18676">
    <property type="entry name" value="MBG_2"/>
    <property type="match status" value="7"/>
</dbReference>
<dbReference type="RefSeq" id="WP_182995853.1">
    <property type="nucleotide sequence ID" value="NZ_JABEQJ010000002.1"/>
</dbReference>
<accession>A0A7W4NJN0</accession>
<dbReference type="InterPro" id="IPR011050">
    <property type="entry name" value="Pectin_lyase_fold/virulence"/>
</dbReference>
<dbReference type="Gene3D" id="3.30.160.710">
    <property type="match status" value="5"/>
</dbReference>
<dbReference type="InterPro" id="IPR008638">
    <property type="entry name" value="FhaB/CdiA-like_TPS"/>
</dbReference>
<dbReference type="PANTHER" id="PTHR12338:SF5">
    <property type="entry name" value="ANTIGEN 43-RELATED"/>
    <property type="match status" value="1"/>
</dbReference>
<dbReference type="InterPro" id="IPR012334">
    <property type="entry name" value="Pectin_lyas_fold"/>
</dbReference>
<dbReference type="NCBIfam" id="TIGR01901">
    <property type="entry name" value="adhes_NPXG"/>
    <property type="match status" value="1"/>
</dbReference>
<organism evidence="3 4">
    <name type="scientific">Gluconacetobacter sacchari</name>
    <dbReference type="NCBI Taxonomy" id="92759"/>
    <lineage>
        <taxon>Bacteria</taxon>
        <taxon>Pseudomonadati</taxon>
        <taxon>Pseudomonadota</taxon>
        <taxon>Alphaproteobacteria</taxon>
        <taxon>Acetobacterales</taxon>
        <taxon>Acetobacteraceae</taxon>
        <taxon>Gluconacetobacter</taxon>
    </lineage>
</organism>
<dbReference type="Pfam" id="PF07581">
    <property type="entry name" value="Glug"/>
    <property type="match status" value="3"/>
</dbReference>
<evidence type="ECO:0000259" key="2">
    <source>
        <dbReference type="SMART" id="SM00912"/>
    </source>
</evidence>
<dbReference type="SMART" id="SM00912">
    <property type="entry name" value="Haemagg_act"/>
    <property type="match status" value="1"/>
</dbReference>
<name>A0A7W4NJN0_9PROT</name>
<dbReference type="InterPro" id="IPR041286">
    <property type="entry name" value="MBG_2"/>
</dbReference>
<dbReference type="PANTHER" id="PTHR12338">
    <property type="entry name" value="AUTOTRANSPORTER"/>
    <property type="match status" value="1"/>
</dbReference>
<dbReference type="Proteomes" id="UP000589085">
    <property type="component" value="Unassembled WGS sequence"/>
</dbReference>
<dbReference type="Pfam" id="PF05860">
    <property type="entry name" value="TPS"/>
    <property type="match status" value="1"/>
</dbReference>
<dbReference type="InterPro" id="IPR011493">
    <property type="entry name" value="GLUG"/>
</dbReference>
<dbReference type="EMBL" id="JABEQJ010000002">
    <property type="protein sequence ID" value="MBB2158982.1"/>
    <property type="molecule type" value="Genomic_DNA"/>
</dbReference>